<sequence>MSTIGRLKRRPDFLAAAGGRRFHTEHMSAQGRLRDAAGVSAPVPADDAAVEGLRVGFTITKRVGHATERNRIRRRLRDAVKRVAADLLPAAADIVLVARRPALHAPFETLMADLRRSIGAVVKPGDGKARGQSRPPGQNRSGRGRGRSGNPPDAPKASAMATASPASEPNGAPPREPLPRAAGDAFSPSPPSNIRDGSLDG</sequence>
<keyword evidence="4 7" id="KW-0255">Endonuclease</keyword>
<evidence type="ECO:0000256" key="7">
    <source>
        <dbReference type="HAMAP-Rule" id="MF_00227"/>
    </source>
</evidence>
<dbReference type="Pfam" id="PF00825">
    <property type="entry name" value="Ribonuclease_P"/>
    <property type="match status" value="1"/>
</dbReference>
<organism evidence="10 11">
    <name type="scientific">Methylobacterium marchantiae</name>
    <dbReference type="NCBI Taxonomy" id="600331"/>
    <lineage>
        <taxon>Bacteria</taxon>
        <taxon>Pseudomonadati</taxon>
        <taxon>Pseudomonadota</taxon>
        <taxon>Alphaproteobacteria</taxon>
        <taxon>Hyphomicrobiales</taxon>
        <taxon>Methylobacteriaceae</taxon>
        <taxon>Methylobacterium</taxon>
    </lineage>
</organism>
<accession>A0ABW3WS48</accession>
<dbReference type="SUPFAM" id="SSF54211">
    <property type="entry name" value="Ribosomal protein S5 domain 2-like"/>
    <property type="match status" value="1"/>
</dbReference>
<comment type="caution">
    <text evidence="10">The sequence shown here is derived from an EMBL/GenBank/DDBJ whole genome shotgun (WGS) entry which is preliminary data.</text>
</comment>
<dbReference type="InterPro" id="IPR000100">
    <property type="entry name" value="RNase_P"/>
</dbReference>
<dbReference type="InterPro" id="IPR020568">
    <property type="entry name" value="Ribosomal_Su5_D2-typ_SF"/>
</dbReference>
<proteinExistence type="inferred from homology"/>
<dbReference type="HAMAP" id="MF_00227">
    <property type="entry name" value="RNase_P"/>
    <property type="match status" value="1"/>
</dbReference>
<dbReference type="InterPro" id="IPR020539">
    <property type="entry name" value="RNase_P_CS"/>
</dbReference>
<reference evidence="11" key="1">
    <citation type="journal article" date="2019" name="Int. J. Syst. Evol. Microbiol.">
        <title>The Global Catalogue of Microorganisms (GCM) 10K type strain sequencing project: providing services to taxonomists for standard genome sequencing and annotation.</title>
        <authorList>
            <consortium name="The Broad Institute Genomics Platform"/>
            <consortium name="The Broad Institute Genome Sequencing Center for Infectious Disease"/>
            <person name="Wu L."/>
            <person name="Ma J."/>
        </authorList>
    </citation>
    <scope>NUCLEOTIDE SEQUENCE [LARGE SCALE GENOMIC DNA]</scope>
    <source>
        <strain evidence="11">CCUG 56108</strain>
    </source>
</reference>
<name>A0ABW3WS48_9HYPH</name>
<dbReference type="PROSITE" id="PS00648">
    <property type="entry name" value="RIBONUCLEASE_P"/>
    <property type="match status" value="1"/>
</dbReference>
<evidence type="ECO:0000256" key="4">
    <source>
        <dbReference type="ARBA" id="ARBA00022759"/>
    </source>
</evidence>
<evidence type="ECO:0000313" key="10">
    <source>
        <dbReference type="EMBL" id="MFD1300097.1"/>
    </source>
</evidence>
<evidence type="ECO:0000256" key="9">
    <source>
        <dbReference type="SAM" id="MobiDB-lite"/>
    </source>
</evidence>
<evidence type="ECO:0000256" key="2">
    <source>
        <dbReference type="ARBA" id="ARBA00022694"/>
    </source>
</evidence>
<dbReference type="Gene3D" id="3.30.230.10">
    <property type="match status" value="1"/>
</dbReference>
<gene>
    <name evidence="7 10" type="primary">rnpA</name>
    <name evidence="10" type="ORF">ACFQ4G_00660</name>
</gene>
<keyword evidence="5 7" id="KW-0378">Hydrolase</keyword>
<keyword evidence="6 7" id="KW-0694">RNA-binding</keyword>
<dbReference type="PANTHER" id="PTHR33992">
    <property type="entry name" value="RIBONUCLEASE P PROTEIN COMPONENT"/>
    <property type="match status" value="1"/>
</dbReference>
<keyword evidence="11" id="KW-1185">Reference proteome</keyword>
<dbReference type="EMBL" id="JBHTND010000001">
    <property type="protein sequence ID" value="MFD1300097.1"/>
    <property type="molecule type" value="Genomic_DNA"/>
</dbReference>
<dbReference type="GO" id="GO:0004526">
    <property type="term" value="F:ribonuclease P activity"/>
    <property type="evidence" value="ECO:0007669"/>
    <property type="project" value="UniProtKB-EC"/>
</dbReference>
<evidence type="ECO:0000256" key="6">
    <source>
        <dbReference type="ARBA" id="ARBA00022884"/>
    </source>
</evidence>
<keyword evidence="2 7" id="KW-0819">tRNA processing</keyword>
<evidence type="ECO:0000256" key="1">
    <source>
        <dbReference type="ARBA" id="ARBA00002663"/>
    </source>
</evidence>
<evidence type="ECO:0000256" key="8">
    <source>
        <dbReference type="NCBIfam" id="TIGR00188"/>
    </source>
</evidence>
<evidence type="ECO:0000256" key="3">
    <source>
        <dbReference type="ARBA" id="ARBA00022722"/>
    </source>
</evidence>
<comment type="similarity">
    <text evidence="7">Belongs to the RnpA family.</text>
</comment>
<feature type="region of interest" description="Disordered" evidence="9">
    <location>
        <begin position="122"/>
        <end position="201"/>
    </location>
</feature>
<dbReference type="EC" id="3.1.26.5" evidence="7 8"/>
<dbReference type="NCBIfam" id="TIGR00188">
    <property type="entry name" value="rnpA"/>
    <property type="match status" value="1"/>
</dbReference>
<dbReference type="Proteomes" id="UP001597176">
    <property type="component" value="Unassembled WGS sequence"/>
</dbReference>
<comment type="catalytic activity">
    <reaction evidence="7">
        <text>Endonucleolytic cleavage of RNA, removing 5'-extranucleotides from tRNA precursor.</text>
        <dbReference type="EC" id="3.1.26.5"/>
    </reaction>
</comment>
<dbReference type="PANTHER" id="PTHR33992:SF1">
    <property type="entry name" value="RIBONUCLEASE P PROTEIN COMPONENT"/>
    <property type="match status" value="1"/>
</dbReference>
<comment type="function">
    <text evidence="1 7">RNaseP catalyzes the removal of the 5'-leader sequence from pre-tRNA to produce the mature 5'-terminus. It can also cleave other RNA substrates such as 4.5S RNA. The protein component plays an auxiliary but essential role in vivo by binding to the 5'-leader sequence and broadening the substrate specificity of the ribozyme.</text>
</comment>
<dbReference type="InterPro" id="IPR014721">
    <property type="entry name" value="Ribsml_uS5_D2-typ_fold_subgr"/>
</dbReference>
<keyword evidence="3 7" id="KW-0540">Nuclease</keyword>
<comment type="subunit">
    <text evidence="7">Consists of a catalytic RNA component (M1 or rnpB) and a protein subunit.</text>
</comment>
<evidence type="ECO:0000256" key="5">
    <source>
        <dbReference type="ARBA" id="ARBA00022801"/>
    </source>
</evidence>
<evidence type="ECO:0000313" key="11">
    <source>
        <dbReference type="Proteomes" id="UP001597176"/>
    </source>
</evidence>
<protein>
    <recommendedName>
        <fullName evidence="7 8">Ribonuclease P protein component</fullName>
        <shortName evidence="7">RNase P protein</shortName>
        <shortName evidence="7">RNaseP protein</shortName>
        <ecNumber evidence="7 8">3.1.26.5</ecNumber>
    </recommendedName>
    <alternativeName>
        <fullName evidence="7">Protein C5</fullName>
    </alternativeName>
</protein>